<proteinExistence type="predicted"/>
<dbReference type="AlphaFoldDB" id="A0A263D4B1"/>
<evidence type="ECO:0008006" key="5">
    <source>
        <dbReference type="Google" id="ProtNLM"/>
    </source>
</evidence>
<feature type="signal peptide" evidence="2">
    <location>
        <begin position="1"/>
        <end position="20"/>
    </location>
</feature>
<dbReference type="PROSITE" id="PS51257">
    <property type="entry name" value="PROKAR_LIPOPROTEIN"/>
    <property type="match status" value="1"/>
</dbReference>
<evidence type="ECO:0000256" key="2">
    <source>
        <dbReference type="SAM" id="SignalP"/>
    </source>
</evidence>
<keyword evidence="4" id="KW-1185">Reference proteome</keyword>
<evidence type="ECO:0000313" key="4">
    <source>
        <dbReference type="Proteomes" id="UP000242444"/>
    </source>
</evidence>
<dbReference type="EMBL" id="NKYE01000005">
    <property type="protein sequence ID" value="OZM73201.1"/>
    <property type="molecule type" value="Genomic_DNA"/>
</dbReference>
<evidence type="ECO:0000313" key="3">
    <source>
        <dbReference type="EMBL" id="OZM73201.1"/>
    </source>
</evidence>
<protein>
    <recommendedName>
        <fullName evidence="5">DUF3558 domain-containing protein</fullName>
    </recommendedName>
</protein>
<dbReference type="InParanoid" id="A0A263D4B1"/>
<organism evidence="3 4">
    <name type="scientific">Amycolatopsis antarctica</name>
    <dbReference type="NCBI Taxonomy" id="1854586"/>
    <lineage>
        <taxon>Bacteria</taxon>
        <taxon>Bacillati</taxon>
        <taxon>Actinomycetota</taxon>
        <taxon>Actinomycetes</taxon>
        <taxon>Pseudonocardiales</taxon>
        <taxon>Pseudonocardiaceae</taxon>
        <taxon>Amycolatopsis</taxon>
    </lineage>
</organism>
<feature type="region of interest" description="Disordered" evidence="1">
    <location>
        <begin position="30"/>
        <end position="50"/>
    </location>
</feature>
<reference evidence="3 4" key="1">
    <citation type="submission" date="2017-07" db="EMBL/GenBank/DDBJ databases">
        <title>Amycolatopsis antarcticus sp. nov., isolated from the surface of an Antarcticus brown macroalga.</title>
        <authorList>
            <person name="Wang J."/>
            <person name="Leiva S."/>
            <person name="Huang J."/>
            <person name="Huang Y."/>
        </authorList>
    </citation>
    <scope>NUCLEOTIDE SEQUENCE [LARGE SCALE GENOMIC DNA]</scope>
    <source>
        <strain evidence="3 4">AU-G6</strain>
    </source>
</reference>
<evidence type="ECO:0000256" key="1">
    <source>
        <dbReference type="SAM" id="MobiDB-lite"/>
    </source>
</evidence>
<dbReference type="Proteomes" id="UP000242444">
    <property type="component" value="Unassembled WGS sequence"/>
</dbReference>
<dbReference type="RefSeq" id="WP_094862417.1">
    <property type="nucleotide sequence ID" value="NZ_NKYE01000005.1"/>
</dbReference>
<dbReference type="OrthoDB" id="3624688at2"/>
<dbReference type="Pfam" id="PF12079">
    <property type="entry name" value="DUF3558"/>
    <property type="match status" value="1"/>
</dbReference>
<accession>A0A263D4B1</accession>
<name>A0A263D4B1_9PSEU</name>
<sequence length="339" mass="35061">MNRRHLITVACALASTSLLASCASSIAGTAQPAAGAPSAPPAQPARSDPCTLLTPEQATGLGYVEKGTFTDGDPGALLPPTCRWEAADTMGDVNSVSIALSTDIALEEYYDSAQPTGEKEIGGLRWESYEDPIAGDNGCDLATKIGRTSFVQVASLDFGDEPNACASVEAVAPQVAAALPGGSPAPPPVNPDAVPATPLSGLEPCDLVPLEKLEAMQYKAQGRKTGQGRSGTNTPPGCEWESNDPDARLLYLALFLDEAAEDIAYDEQEVEKFDTGGRTWGVFKEVDNPDFAKISCSLILPYGPKSAVKITSGHSVDPAKTCDGGKGAAEALTPALPPA</sequence>
<comment type="caution">
    <text evidence="3">The sequence shown here is derived from an EMBL/GenBank/DDBJ whole genome shotgun (WGS) entry which is preliminary data.</text>
</comment>
<dbReference type="InterPro" id="IPR024520">
    <property type="entry name" value="DUF3558"/>
</dbReference>
<keyword evidence="2" id="KW-0732">Signal</keyword>
<feature type="region of interest" description="Disordered" evidence="1">
    <location>
        <begin position="221"/>
        <end position="242"/>
    </location>
</feature>
<gene>
    <name evidence="3" type="ORF">CFN78_10030</name>
</gene>
<feature type="chain" id="PRO_5039463367" description="DUF3558 domain-containing protein" evidence="2">
    <location>
        <begin position="21"/>
        <end position="339"/>
    </location>
</feature>